<reference evidence="8 9" key="2">
    <citation type="submission" date="2021-01" db="EMBL/GenBank/DDBJ databases">
        <title>Genomic Encyclopedia of Type Strains, Phase IV (KMG-IV): sequencing the most valuable type-strain genomes for metagenomic binning, comparative biology and taxonomic classification.</title>
        <authorList>
            <person name="Goeker M."/>
        </authorList>
    </citation>
    <scope>NUCLEOTIDE SEQUENCE [LARGE SCALE GENOMIC DNA]</scope>
    <source>
        <strain evidence="8 9">DSM 6130</strain>
    </source>
</reference>
<dbReference type="EMBL" id="BSFF01000010">
    <property type="protein sequence ID" value="GLK57566.1"/>
    <property type="molecule type" value="Genomic_DNA"/>
</dbReference>
<keyword evidence="3" id="KW-0997">Cell inner membrane</keyword>
<dbReference type="PANTHER" id="PTHR30606">
    <property type="entry name" value="LIPID A BIOSYNTHESIS LAUROYL ACYLTRANSFERASE"/>
    <property type="match status" value="1"/>
</dbReference>
<dbReference type="GO" id="GO:0005886">
    <property type="term" value="C:plasma membrane"/>
    <property type="evidence" value="ECO:0007669"/>
    <property type="project" value="UniProtKB-SubCell"/>
</dbReference>
<organism evidence="7 10">
    <name type="scientific">Methylopila capsulata</name>
    <dbReference type="NCBI Taxonomy" id="61654"/>
    <lineage>
        <taxon>Bacteria</taxon>
        <taxon>Pseudomonadati</taxon>
        <taxon>Pseudomonadota</taxon>
        <taxon>Alphaproteobacteria</taxon>
        <taxon>Hyphomicrobiales</taxon>
        <taxon>Methylopilaceae</taxon>
        <taxon>Methylopila</taxon>
    </lineage>
</organism>
<evidence type="ECO:0000313" key="8">
    <source>
        <dbReference type="EMBL" id="MBM7853220.1"/>
    </source>
</evidence>
<dbReference type="InterPro" id="IPR004960">
    <property type="entry name" value="LipA_acyltrans"/>
</dbReference>
<keyword evidence="2" id="KW-1003">Cell membrane</keyword>
<accession>A0A9W6MTX5</accession>
<sequence>MRLIAGLCRLLGLDAASAVSGAVWRTLGPFNRRHRRALANLAQAFPEKTPAERERIARAAWENLGRTMAEGFLLDRLLALPDRFDDRAVPVFAAARAEGRGLVAVSAHYGNWELGAKSVVEAGFRPMAVYRAVENPHVDALVRTVREPLYPGGLVSKGPEAPRKLIGHARSGEAVVIMADLRDGNGVEVPFFGRPSRSTPFPAIVARLLDAPLIAGRVVRTKGARFEMLCERIEVARTGDRDADVLATTAAVTALFERWIRERPEQWMWSMGRWR</sequence>
<dbReference type="GO" id="GO:0009247">
    <property type="term" value="P:glycolipid biosynthetic process"/>
    <property type="evidence" value="ECO:0007669"/>
    <property type="project" value="UniProtKB-ARBA"/>
</dbReference>
<name>A0A9W6MTX5_9HYPH</name>
<evidence type="ECO:0000313" key="10">
    <source>
        <dbReference type="Proteomes" id="UP001143400"/>
    </source>
</evidence>
<evidence type="ECO:0000256" key="3">
    <source>
        <dbReference type="ARBA" id="ARBA00022519"/>
    </source>
</evidence>
<dbReference type="Proteomes" id="UP000758856">
    <property type="component" value="Unassembled WGS sequence"/>
</dbReference>
<gene>
    <name evidence="7" type="primary">msbB</name>
    <name evidence="7" type="ORF">GCM10008170_35860</name>
    <name evidence="8" type="ORF">JOD31_003471</name>
</gene>
<comment type="subcellular location">
    <subcellularLocation>
        <location evidence="1">Cell inner membrane</location>
    </subcellularLocation>
</comment>
<dbReference type="Pfam" id="PF03279">
    <property type="entry name" value="Lip_A_acyltrans"/>
    <property type="match status" value="1"/>
</dbReference>
<dbReference type="AlphaFoldDB" id="A0A9W6MTX5"/>
<evidence type="ECO:0000256" key="2">
    <source>
        <dbReference type="ARBA" id="ARBA00022475"/>
    </source>
</evidence>
<dbReference type="GO" id="GO:0008913">
    <property type="term" value="F:Kdo2-lipid IVA acyltransferase activity"/>
    <property type="evidence" value="ECO:0007669"/>
    <property type="project" value="UniProtKB-EC"/>
</dbReference>
<comment type="caution">
    <text evidence="7">The sequence shown here is derived from an EMBL/GenBank/DDBJ whole genome shotgun (WGS) entry which is preliminary data.</text>
</comment>
<dbReference type="Proteomes" id="UP001143400">
    <property type="component" value="Unassembled WGS sequence"/>
</dbReference>
<dbReference type="CDD" id="cd07984">
    <property type="entry name" value="LPLAT_LABLAT-like"/>
    <property type="match status" value="1"/>
</dbReference>
<protein>
    <submittedName>
        <fullName evidence="8">KDO2-lipid IV(A) lauroyltransferase</fullName>
        <ecNumber evidence="8">2.3.1.241</ecNumber>
    </submittedName>
    <submittedName>
        <fullName evidence="7">Lipid A biosynthesis lauroyl acyltransferase</fullName>
    </submittedName>
</protein>
<reference evidence="7" key="1">
    <citation type="journal article" date="2014" name="Int. J. Syst. Evol. Microbiol.">
        <title>Complete genome sequence of Corynebacterium casei LMG S-19264T (=DSM 44701T), isolated from a smear-ripened cheese.</title>
        <authorList>
            <consortium name="US DOE Joint Genome Institute (JGI-PGF)"/>
            <person name="Walter F."/>
            <person name="Albersmeier A."/>
            <person name="Kalinowski J."/>
            <person name="Ruckert C."/>
        </authorList>
    </citation>
    <scope>NUCLEOTIDE SEQUENCE</scope>
    <source>
        <strain evidence="7">VKM B-1606</strain>
    </source>
</reference>
<keyword evidence="5" id="KW-0472">Membrane</keyword>
<keyword evidence="9" id="KW-1185">Reference proteome</keyword>
<evidence type="ECO:0000256" key="5">
    <source>
        <dbReference type="ARBA" id="ARBA00023136"/>
    </source>
</evidence>
<dbReference type="EC" id="2.3.1.241" evidence="8"/>
<dbReference type="PANTHER" id="PTHR30606:SF9">
    <property type="entry name" value="LIPID A BIOSYNTHESIS LAUROYLTRANSFERASE"/>
    <property type="match status" value="1"/>
</dbReference>
<evidence type="ECO:0000256" key="1">
    <source>
        <dbReference type="ARBA" id="ARBA00004533"/>
    </source>
</evidence>
<keyword evidence="6 7" id="KW-0012">Acyltransferase</keyword>
<reference evidence="7" key="3">
    <citation type="submission" date="2023-01" db="EMBL/GenBank/DDBJ databases">
        <authorList>
            <person name="Sun Q."/>
            <person name="Evtushenko L."/>
        </authorList>
    </citation>
    <scope>NUCLEOTIDE SEQUENCE</scope>
    <source>
        <strain evidence="7">VKM B-1606</strain>
    </source>
</reference>
<proteinExistence type="predicted"/>
<keyword evidence="4 8" id="KW-0808">Transferase</keyword>
<evidence type="ECO:0000313" key="7">
    <source>
        <dbReference type="EMBL" id="GLK57566.1"/>
    </source>
</evidence>
<evidence type="ECO:0000256" key="6">
    <source>
        <dbReference type="ARBA" id="ARBA00023315"/>
    </source>
</evidence>
<evidence type="ECO:0000313" key="9">
    <source>
        <dbReference type="Proteomes" id="UP000758856"/>
    </source>
</evidence>
<dbReference type="EMBL" id="JAFBCY010000004">
    <property type="protein sequence ID" value="MBM7853220.1"/>
    <property type="molecule type" value="Genomic_DNA"/>
</dbReference>
<evidence type="ECO:0000256" key="4">
    <source>
        <dbReference type="ARBA" id="ARBA00022679"/>
    </source>
</evidence>